<keyword evidence="4" id="KW-1185">Reference proteome</keyword>
<sequence length="411" mass="49060">MNKLKQANLYRSELIPVSGKLVERYNKCLVKLGFTKTKLKTFHIDGIGWSPEIAEEKEETNYLNNGEANPHGIIISPLQKGKPVYLPFHTFDRDMMKYVFKIHGVKIKDITRDSAICLDFDQKIDAFYEPLDVLKYNKITIHFHLIDNLDRVKEEQLELVEEFNRDNNFISETMHQKLLDSAKTYGDLRHRDLELHELEYSTDSFYTRAFGGVYLLRDFIVPLVVFEDEQWHKEAIKDTTHDVLIYHIDQPELVDKLRSHSIIDCDLEAEVKTERYNRIKKFEMFQHLKQTQHPVQDILNDPILFKSYLNKIDIKSRKKIMSVERYLEKIETSNQFKIADIIDDKLYVSLHKPHSSLEAKHQDLIWKLLMNISPKDVLFWYWYDKEDFYTKFKDWDDSFKDWAIETIRNNI</sequence>
<gene>
    <name evidence="1" type="ORF">JCM19302_2974</name>
    <name evidence="2" type="ORF">JCM19538_789</name>
</gene>
<evidence type="ECO:0000313" key="4">
    <source>
        <dbReference type="Proteomes" id="UP000030184"/>
    </source>
</evidence>
<name>A0A090W6G5_9FLAO</name>
<evidence type="ECO:0000313" key="3">
    <source>
        <dbReference type="Proteomes" id="UP000029646"/>
    </source>
</evidence>
<dbReference type="EMBL" id="BBNS01000009">
    <property type="protein sequence ID" value="GAL71019.1"/>
    <property type="molecule type" value="Genomic_DNA"/>
</dbReference>
<dbReference type="EMBL" id="BBNY01000068">
    <property type="protein sequence ID" value="GAL90048.1"/>
    <property type="molecule type" value="Genomic_DNA"/>
</dbReference>
<dbReference type="Proteomes" id="UP000030184">
    <property type="component" value="Unassembled WGS sequence"/>
</dbReference>
<dbReference type="AlphaFoldDB" id="A0A090W6G5"/>
<dbReference type="InterPro" id="IPR046578">
    <property type="entry name" value="DUF6638"/>
</dbReference>
<dbReference type="Pfam" id="PF20343">
    <property type="entry name" value="DUF6638"/>
    <property type="match status" value="1"/>
</dbReference>
<evidence type="ECO:0000313" key="1">
    <source>
        <dbReference type="EMBL" id="GAL71019.1"/>
    </source>
</evidence>
<evidence type="ECO:0000313" key="2">
    <source>
        <dbReference type="EMBL" id="GAL90048.1"/>
    </source>
</evidence>
<protein>
    <submittedName>
        <fullName evidence="1">Uncharacterized protein</fullName>
    </submittedName>
</protein>
<comment type="caution">
    <text evidence="1">The sequence shown here is derived from an EMBL/GenBank/DDBJ whole genome shotgun (WGS) entry which is preliminary data.</text>
</comment>
<dbReference type="OrthoDB" id="8430253at2"/>
<proteinExistence type="predicted"/>
<organism evidence="1 3">
    <name type="scientific">Jejuia pallidilutea</name>
    <dbReference type="NCBI Taxonomy" id="504487"/>
    <lineage>
        <taxon>Bacteria</taxon>
        <taxon>Pseudomonadati</taxon>
        <taxon>Bacteroidota</taxon>
        <taxon>Flavobacteriia</taxon>
        <taxon>Flavobacteriales</taxon>
        <taxon>Flavobacteriaceae</taxon>
        <taxon>Jejuia</taxon>
    </lineage>
</organism>
<accession>A0A090W6G5</accession>
<reference evidence="4" key="1">
    <citation type="journal article" date="2014" name="Genome Announc.">
        <title>Draft Genome Sequence of Marine Flavobacterium Jejuia pallidilutea Strain 11shimoA1 and Pigmentation Mutants.</title>
        <authorList>
            <person name="Takatani N."/>
            <person name="Nakanishi M."/>
            <person name="Meirelles P."/>
            <person name="Mino S."/>
            <person name="Suda W."/>
            <person name="Oshima K."/>
            <person name="Hattori M."/>
            <person name="Ohkuma M."/>
            <person name="Hosokawa M."/>
            <person name="Miyashita K."/>
            <person name="Thompson F.L."/>
            <person name="Niwa A."/>
            <person name="Sawabe T."/>
            <person name="Sawabe T."/>
        </authorList>
    </citation>
    <scope>NUCLEOTIDE SEQUENCE [LARGE SCALE GENOMIC DNA]</scope>
    <source>
        <strain evidence="4">JCM 19538</strain>
    </source>
</reference>
<dbReference type="Proteomes" id="UP000029646">
    <property type="component" value="Unassembled WGS sequence"/>
</dbReference>
<dbReference type="RefSeq" id="WP_042248391.1">
    <property type="nucleotide sequence ID" value="NZ_BBNS01000009.1"/>
</dbReference>